<dbReference type="InterPro" id="IPR013783">
    <property type="entry name" value="Ig-like_fold"/>
</dbReference>
<feature type="compositionally biased region" description="Basic and acidic residues" evidence="1">
    <location>
        <begin position="488"/>
        <end position="508"/>
    </location>
</feature>
<organism evidence="3 4">
    <name type="scientific">Meira miltonrushii</name>
    <dbReference type="NCBI Taxonomy" id="1280837"/>
    <lineage>
        <taxon>Eukaryota</taxon>
        <taxon>Fungi</taxon>
        <taxon>Dikarya</taxon>
        <taxon>Basidiomycota</taxon>
        <taxon>Ustilaginomycotina</taxon>
        <taxon>Exobasidiomycetes</taxon>
        <taxon>Exobasidiales</taxon>
        <taxon>Brachybasidiaceae</taxon>
        <taxon>Meira</taxon>
    </lineage>
</organism>
<dbReference type="InParanoid" id="A0A316VAY2"/>
<dbReference type="Gene3D" id="2.60.40.10">
    <property type="entry name" value="Immunoglobulins"/>
    <property type="match status" value="1"/>
</dbReference>
<evidence type="ECO:0000313" key="3">
    <source>
        <dbReference type="EMBL" id="PWN33363.1"/>
    </source>
</evidence>
<protein>
    <recommendedName>
        <fullName evidence="2">AMP-activated protein kinase glycogen-binding domain-containing protein</fullName>
    </recommendedName>
</protein>
<feature type="compositionally biased region" description="Low complexity" evidence="1">
    <location>
        <begin position="309"/>
        <end position="357"/>
    </location>
</feature>
<dbReference type="InterPro" id="IPR050827">
    <property type="entry name" value="CRP1_MDG1_kinase"/>
</dbReference>
<dbReference type="Pfam" id="PF16561">
    <property type="entry name" value="AMPK1_CBM"/>
    <property type="match status" value="1"/>
</dbReference>
<name>A0A316VAY2_9BASI</name>
<dbReference type="InterPro" id="IPR014756">
    <property type="entry name" value="Ig_E-set"/>
</dbReference>
<dbReference type="CDD" id="cd02859">
    <property type="entry name" value="E_set_AMPKbeta_like_N"/>
    <property type="match status" value="1"/>
</dbReference>
<dbReference type="GO" id="GO:0007165">
    <property type="term" value="P:signal transduction"/>
    <property type="evidence" value="ECO:0007669"/>
    <property type="project" value="TreeGrafter"/>
</dbReference>
<feature type="compositionally biased region" description="Polar residues" evidence="1">
    <location>
        <begin position="457"/>
        <end position="471"/>
    </location>
</feature>
<dbReference type="Proteomes" id="UP000245771">
    <property type="component" value="Unassembled WGS sequence"/>
</dbReference>
<dbReference type="PANTHER" id="PTHR10343:SF94">
    <property type="entry name" value="MDG1P"/>
    <property type="match status" value="1"/>
</dbReference>
<dbReference type="PANTHER" id="PTHR10343">
    <property type="entry name" value="5'-AMP-ACTIVATED PROTEIN KINASE , BETA SUBUNIT"/>
    <property type="match status" value="1"/>
</dbReference>
<dbReference type="EMBL" id="KZ819604">
    <property type="protein sequence ID" value="PWN33363.1"/>
    <property type="molecule type" value="Genomic_DNA"/>
</dbReference>
<evidence type="ECO:0000313" key="4">
    <source>
        <dbReference type="Proteomes" id="UP000245771"/>
    </source>
</evidence>
<dbReference type="GO" id="GO:0005737">
    <property type="term" value="C:cytoplasm"/>
    <property type="evidence" value="ECO:0007669"/>
    <property type="project" value="TreeGrafter"/>
</dbReference>
<feature type="region of interest" description="Disordered" evidence="1">
    <location>
        <begin position="124"/>
        <end position="145"/>
    </location>
</feature>
<dbReference type="RefSeq" id="XP_025353665.1">
    <property type="nucleotide sequence ID" value="XM_025499033.1"/>
</dbReference>
<dbReference type="GO" id="GO:0031588">
    <property type="term" value="C:nucleotide-activated protein kinase complex"/>
    <property type="evidence" value="ECO:0007669"/>
    <property type="project" value="TreeGrafter"/>
</dbReference>
<dbReference type="OrthoDB" id="5873279at2759"/>
<gene>
    <name evidence="3" type="ORF">FA14DRAFT_161255</name>
</gene>
<accession>A0A316VAY2</accession>
<feature type="domain" description="AMP-activated protein kinase glycogen-binding" evidence="2">
    <location>
        <begin position="5"/>
        <end position="85"/>
    </location>
</feature>
<dbReference type="GO" id="GO:0005634">
    <property type="term" value="C:nucleus"/>
    <property type="evidence" value="ECO:0007669"/>
    <property type="project" value="TreeGrafter"/>
</dbReference>
<dbReference type="GO" id="GO:0019901">
    <property type="term" value="F:protein kinase binding"/>
    <property type="evidence" value="ECO:0007669"/>
    <property type="project" value="TreeGrafter"/>
</dbReference>
<dbReference type="STRING" id="1280837.A0A316VAY2"/>
<feature type="compositionally biased region" description="Low complexity" evidence="1">
    <location>
        <begin position="472"/>
        <end position="487"/>
    </location>
</feature>
<dbReference type="InterPro" id="IPR032640">
    <property type="entry name" value="AMPK1_CBM"/>
</dbReference>
<feature type="compositionally biased region" description="Low complexity" evidence="1">
    <location>
        <begin position="410"/>
        <end position="420"/>
    </location>
</feature>
<feature type="region of interest" description="Disordered" evidence="1">
    <location>
        <begin position="294"/>
        <end position="357"/>
    </location>
</feature>
<dbReference type="AlphaFoldDB" id="A0A316VAY2"/>
<evidence type="ECO:0000259" key="2">
    <source>
        <dbReference type="Pfam" id="PF16561"/>
    </source>
</evidence>
<evidence type="ECO:0000256" key="1">
    <source>
        <dbReference type="SAM" id="MobiDB-lite"/>
    </source>
</evidence>
<proteinExistence type="predicted"/>
<sequence>MSLTPTKFTWASGPGSVKVKGDWDSWKEEIELHKKEDGSFEREVPLPENKRIHFKYIVDGNWVTKESDPTVNDDGNINNTIDVGPAPKAEKLTEGVTAATAGVGAAAAGAGAAAVAAVKGKENGQSATASQAHPSTNEKTAPAEPIKDVADADIRNYLPHSLTTATHAAKPVLASTIATVTGADILRGNPEELPVSDAEKQAVQAQATKEPASVGNAITDASKAETSNAKAGANAATAGALNNKLDAPAVPVTDAGHAANVDAARLSAGKEGGVAAGAIASAGISTTQATSSAVNGSAPKAANAPAPGSSTKADATAAAPPSAANAPAPASTTKANALAGAPPAAANAPAPASTTKANALAGAPPAAANAPAPASSTKADAVAGAPPAAANAPAPASSTKAAAVSAAPASSKASNGAAPALKPETSGVPAGAIPVGSQATNGSSAAKAEKTLPTAPAQASNGSTIKNGSSTTDNIPTKAAAAAPTTPKKADTVKDKKGTFRGHFKGDSEAATGDTSTGSADGSRRKSSFFGKIKHALSPHSSPSK</sequence>
<dbReference type="GeneID" id="37020814"/>
<keyword evidence="4" id="KW-1185">Reference proteome</keyword>
<feature type="compositionally biased region" description="Polar residues" evidence="1">
    <location>
        <begin position="124"/>
        <end position="139"/>
    </location>
</feature>
<feature type="region of interest" description="Disordered" evidence="1">
    <location>
        <begin position="410"/>
        <end position="545"/>
    </location>
</feature>
<reference evidence="3 4" key="1">
    <citation type="journal article" date="2018" name="Mol. Biol. Evol.">
        <title>Broad Genomic Sampling Reveals a Smut Pathogenic Ancestry of the Fungal Clade Ustilaginomycotina.</title>
        <authorList>
            <person name="Kijpornyongpan T."/>
            <person name="Mondo S.J."/>
            <person name="Barry K."/>
            <person name="Sandor L."/>
            <person name="Lee J."/>
            <person name="Lipzen A."/>
            <person name="Pangilinan J."/>
            <person name="LaButti K."/>
            <person name="Hainaut M."/>
            <person name="Henrissat B."/>
            <person name="Grigoriev I.V."/>
            <person name="Spatafora J.W."/>
            <person name="Aime M.C."/>
        </authorList>
    </citation>
    <scope>NUCLEOTIDE SEQUENCE [LARGE SCALE GENOMIC DNA]</scope>
    <source>
        <strain evidence="3 4">MCA 3882</strain>
    </source>
</reference>
<dbReference type="SUPFAM" id="SSF81296">
    <property type="entry name" value="E set domains"/>
    <property type="match status" value="1"/>
</dbReference>